<feature type="compositionally biased region" description="Low complexity" evidence="2">
    <location>
        <begin position="22"/>
        <end position="31"/>
    </location>
</feature>
<dbReference type="PANTHER" id="PTHR35558:SF1">
    <property type="entry name" value="ENDONUCLEASE_EXONUCLEASE_PHOSPHATASE DOMAIN-CONTAINING PROTEIN"/>
    <property type="match status" value="1"/>
</dbReference>
<gene>
    <name evidence="4" type="ORF">V1264_007420</name>
</gene>
<dbReference type="EMBL" id="JBAMIC010000019">
    <property type="protein sequence ID" value="KAK7093724.1"/>
    <property type="molecule type" value="Genomic_DNA"/>
</dbReference>
<feature type="region of interest" description="Disordered" evidence="2">
    <location>
        <begin position="1"/>
        <end position="111"/>
    </location>
</feature>
<keyword evidence="5" id="KW-1185">Reference proteome</keyword>
<feature type="compositionally biased region" description="Basic and acidic residues" evidence="2">
    <location>
        <begin position="354"/>
        <end position="363"/>
    </location>
</feature>
<evidence type="ECO:0000313" key="4">
    <source>
        <dbReference type="EMBL" id="KAK7093724.1"/>
    </source>
</evidence>
<organism evidence="4 5">
    <name type="scientific">Littorina saxatilis</name>
    <dbReference type="NCBI Taxonomy" id="31220"/>
    <lineage>
        <taxon>Eukaryota</taxon>
        <taxon>Metazoa</taxon>
        <taxon>Spiralia</taxon>
        <taxon>Lophotrochozoa</taxon>
        <taxon>Mollusca</taxon>
        <taxon>Gastropoda</taxon>
        <taxon>Caenogastropoda</taxon>
        <taxon>Littorinimorpha</taxon>
        <taxon>Littorinoidea</taxon>
        <taxon>Littorinidae</taxon>
        <taxon>Littorina</taxon>
    </lineage>
</organism>
<feature type="compositionally biased region" description="Basic residues" evidence="2">
    <location>
        <begin position="1"/>
        <end position="21"/>
    </location>
</feature>
<protein>
    <recommendedName>
        <fullName evidence="3">C3H1-type domain-containing protein</fullName>
    </recommendedName>
</protein>
<dbReference type="AlphaFoldDB" id="A0AAN9G3Q9"/>
<comment type="caution">
    <text evidence="4">The sequence shown here is derived from an EMBL/GenBank/DDBJ whole genome shotgun (WGS) entry which is preliminary data.</text>
</comment>
<feature type="zinc finger region" description="C3H1-type" evidence="1">
    <location>
        <begin position="302"/>
        <end position="329"/>
    </location>
</feature>
<feature type="compositionally biased region" description="Basic and acidic residues" evidence="2">
    <location>
        <begin position="79"/>
        <end position="89"/>
    </location>
</feature>
<sequence>MSGRGRPQRRGAGRRPARLRSRSPVQQQPGPSGHGQPGPSQRDGDHGQPGPSQRDGDHGQPGPSQRDGGHGQPGPSQRDWWDDGRETRQDATTSSDARTSAPTSGTDPSIRELRERLRFLEDAFEKGAGGHRGHRMDHLSITVAHDVRRKIVEGKSIDLAILLAKSFMDRQEDRQTVAYVLDDQGRLVPKEEKRGKGEMSLAQWTSAFHIYMSVYLVVHPECLQDMLAYAELIRGAARDFPGNGWLLYDQQFRTVKEADPTRPWGNIDNQLWLQLFCKPPSVTSSLVRSPPAQSAQGGDSAKRGGGACHYFNRKRGCTRDNCSYRHACSSCGSSSHGEVSCRKKGEATNTSSDRFSDTFDDSR</sequence>
<evidence type="ECO:0000313" key="5">
    <source>
        <dbReference type="Proteomes" id="UP001374579"/>
    </source>
</evidence>
<dbReference type="InterPro" id="IPR000571">
    <property type="entry name" value="Znf_CCCH"/>
</dbReference>
<dbReference type="GO" id="GO:0008270">
    <property type="term" value="F:zinc ion binding"/>
    <property type="evidence" value="ECO:0007669"/>
    <property type="project" value="UniProtKB-KW"/>
</dbReference>
<proteinExistence type="predicted"/>
<dbReference type="PROSITE" id="PS50103">
    <property type="entry name" value="ZF_C3H1"/>
    <property type="match status" value="1"/>
</dbReference>
<evidence type="ECO:0000259" key="3">
    <source>
        <dbReference type="PROSITE" id="PS50103"/>
    </source>
</evidence>
<dbReference type="Proteomes" id="UP001374579">
    <property type="component" value="Unassembled WGS sequence"/>
</dbReference>
<name>A0AAN9G3Q9_9CAEN</name>
<feature type="domain" description="C3H1-type" evidence="3">
    <location>
        <begin position="302"/>
        <end position="329"/>
    </location>
</feature>
<feature type="region of interest" description="Disordered" evidence="2">
    <location>
        <begin position="328"/>
        <end position="363"/>
    </location>
</feature>
<feature type="compositionally biased region" description="Polar residues" evidence="2">
    <location>
        <begin position="90"/>
        <end position="107"/>
    </location>
</feature>
<reference evidence="4 5" key="1">
    <citation type="submission" date="2024-02" db="EMBL/GenBank/DDBJ databases">
        <title>Chromosome-scale genome assembly of the rough periwinkle Littorina saxatilis.</title>
        <authorList>
            <person name="De Jode A."/>
            <person name="Faria R."/>
            <person name="Formenti G."/>
            <person name="Sims Y."/>
            <person name="Smith T.P."/>
            <person name="Tracey A."/>
            <person name="Wood J.M.D."/>
            <person name="Zagrodzka Z.B."/>
            <person name="Johannesson K."/>
            <person name="Butlin R.K."/>
            <person name="Leder E.H."/>
        </authorList>
    </citation>
    <scope>NUCLEOTIDE SEQUENCE [LARGE SCALE GENOMIC DNA]</scope>
    <source>
        <strain evidence="4">Snail1</strain>
        <tissue evidence="4">Muscle</tissue>
    </source>
</reference>
<accession>A0AAN9G3Q9</accession>
<keyword evidence="1" id="KW-0479">Metal-binding</keyword>
<evidence type="ECO:0000256" key="2">
    <source>
        <dbReference type="SAM" id="MobiDB-lite"/>
    </source>
</evidence>
<dbReference type="PANTHER" id="PTHR35558">
    <property type="entry name" value="SGNH_HYDRO DOMAIN-CONTAINING PROTEIN"/>
    <property type="match status" value="1"/>
</dbReference>
<keyword evidence="1" id="KW-0862">Zinc</keyword>
<keyword evidence="1" id="KW-0863">Zinc-finger</keyword>
<feature type="compositionally biased region" description="Low complexity" evidence="2">
    <location>
        <begin position="328"/>
        <end position="338"/>
    </location>
</feature>
<evidence type="ECO:0000256" key="1">
    <source>
        <dbReference type="PROSITE-ProRule" id="PRU00723"/>
    </source>
</evidence>